<gene>
    <name evidence="1" type="ORF">A4W93_14575</name>
</gene>
<reference evidence="1 2" key="1">
    <citation type="submission" date="2016-04" db="EMBL/GenBank/DDBJ databases">
        <title>Complete genome sequence of natural rubber-degrading, novel Gram-negative bacterium, Rhizobacter gummiphilus strain NS21.</title>
        <authorList>
            <person name="Tabata M."/>
            <person name="Kasai D."/>
            <person name="Fukuda M."/>
        </authorList>
    </citation>
    <scope>NUCLEOTIDE SEQUENCE [LARGE SCALE GENOMIC DNA]</scope>
    <source>
        <strain evidence="1 2">NS21</strain>
    </source>
</reference>
<dbReference type="OrthoDB" id="9150628at2"/>
<sequence length="207" mass="22060">MDIRPFLPLALLAAMPHLAFAADPSPRDAAGERCEAAVTETVKHMRGDDARQVQFNRAKQVVAPPVDEETDVKGEGSYRGGTGGPRPFSYSCAYNIKAGTTSGVVFRDLGPARTDSPETAWQPDLSTLSPEACESAVAAVLKGKYPRVGRIAFGSDSRRLRPAPNGRSGMTGQGSVERAPGMSLIAFDYQCEFESRTGKVVAARTTP</sequence>
<dbReference type="STRING" id="946333.A4W93_14575"/>
<dbReference type="KEGG" id="rgu:A4W93_14575"/>
<keyword evidence="2" id="KW-1185">Reference proteome</keyword>
<dbReference type="AlphaFoldDB" id="A0A1W6L9P6"/>
<proteinExistence type="predicted"/>
<dbReference type="Proteomes" id="UP000193427">
    <property type="component" value="Chromosome"/>
</dbReference>
<dbReference type="RefSeq" id="WP_085751300.1">
    <property type="nucleotide sequence ID" value="NZ_BSPR01000004.1"/>
</dbReference>
<organism evidence="1 2">
    <name type="scientific">Piscinibacter gummiphilus</name>
    <dbReference type="NCBI Taxonomy" id="946333"/>
    <lineage>
        <taxon>Bacteria</taxon>
        <taxon>Pseudomonadati</taxon>
        <taxon>Pseudomonadota</taxon>
        <taxon>Betaproteobacteria</taxon>
        <taxon>Burkholderiales</taxon>
        <taxon>Sphaerotilaceae</taxon>
        <taxon>Piscinibacter</taxon>
    </lineage>
</organism>
<dbReference type="EMBL" id="CP015118">
    <property type="protein sequence ID" value="ARN21019.1"/>
    <property type="molecule type" value="Genomic_DNA"/>
</dbReference>
<protein>
    <submittedName>
        <fullName evidence="1">Uncharacterized protein</fullName>
    </submittedName>
</protein>
<accession>A0A1W6L9P6</accession>
<evidence type="ECO:0000313" key="1">
    <source>
        <dbReference type="EMBL" id="ARN21019.1"/>
    </source>
</evidence>
<name>A0A1W6L9P6_9BURK</name>
<evidence type="ECO:0000313" key="2">
    <source>
        <dbReference type="Proteomes" id="UP000193427"/>
    </source>
</evidence>